<name>A0A852SQT7_9MICO</name>
<organism evidence="1 2">
    <name type="scientific">Herbiconiux flava</name>
    <dbReference type="NCBI Taxonomy" id="881268"/>
    <lineage>
        <taxon>Bacteria</taxon>
        <taxon>Bacillati</taxon>
        <taxon>Actinomycetota</taxon>
        <taxon>Actinomycetes</taxon>
        <taxon>Micrococcales</taxon>
        <taxon>Microbacteriaceae</taxon>
        <taxon>Herbiconiux</taxon>
    </lineage>
</organism>
<dbReference type="AlphaFoldDB" id="A0A852SQT7"/>
<dbReference type="Proteomes" id="UP000549913">
    <property type="component" value="Unassembled WGS sequence"/>
</dbReference>
<evidence type="ECO:0000313" key="2">
    <source>
        <dbReference type="Proteomes" id="UP000549913"/>
    </source>
</evidence>
<dbReference type="RefSeq" id="WP_271206571.1">
    <property type="nucleotide sequence ID" value="NZ_BSEW01000002.1"/>
</dbReference>
<dbReference type="EMBL" id="JACCBM010000001">
    <property type="protein sequence ID" value="NYD71288.1"/>
    <property type="molecule type" value="Genomic_DNA"/>
</dbReference>
<sequence length="40" mass="4143">MSVFRGSSAERASAPELCTAIVRGFARSLTGLTTLSTPLS</sequence>
<comment type="caution">
    <text evidence="1">The sequence shown here is derived from an EMBL/GenBank/DDBJ whole genome shotgun (WGS) entry which is preliminary data.</text>
</comment>
<evidence type="ECO:0000313" key="1">
    <source>
        <dbReference type="EMBL" id="NYD71288.1"/>
    </source>
</evidence>
<accession>A0A852SQT7</accession>
<protein>
    <submittedName>
        <fullName evidence="1">Uncharacterized protein</fullName>
    </submittedName>
</protein>
<reference evidence="1 2" key="1">
    <citation type="submission" date="2020-07" db="EMBL/GenBank/DDBJ databases">
        <title>Sequencing the genomes of 1000 actinobacteria strains.</title>
        <authorList>
            <person name="Klenk H.-P."/>
        </authorList>
    </citation>
    <scope>NUCLEOTIDE SEQUENCE [LARGE SCALE GENOMIC DNA]</scope>
    <source>
        <strain evidence="1 2">DSM 26474</strain>
    </source>
</reference>
<gene>
    <name evidence="1" type="ORF">BJ984_002446</name>
</gene>
<keyword evidence="2" id="KW-1185">Reference proteome</keyword>
<proteinExistence type="predicted"/>